<dbReference type="Pfam" id="PF08332">
    <property type="entry name" value="CaMKII_AD"/>
    <property type="match status" value="1"/>
</dbReference>
<keyword evidence="4" id="KW-1185">Reference proteome</keyword>
<keyword evidence="1" id="KW-0732">Signal</keyword>
<dbReference type="Proteomes" id="UP001596011">
    <property type="component" value="Unassembled WGS sequence"/>
</dbReference>
<gene>
    <name evidence="3" type="ORF">ACFO6V_04545</name>
</gene>
<protein>
    <submittedName>
        <fullName evidence="3">SgcJ/EcaC family oxidoreductase</fullName>
    </submittedName>
</protein>
<reference evidence="4" key="1">
    <citation type="journal article" date="2019" name="Int. J. Syst. Evol. Microbiol.">
        <title>The Global Catalogue of Microorganisms (GCM) 10K type strain sequencing project: providing services to taxonomists for standard genome sequencing and annotation.</title>
        <authorList>
            <consortium name="The Broad Institute Genomics Platform"/>
            <consortium name="The Broad Institute Genome Sequencing Center for Infectious Disease"/>
            <person name="Wu L."/>
            <person name="Ma J."/>
        </authorList>
    </citation>
    <scope>NUCLEOTIDE SEQUENCE [LARGE SCALE GENOMIC DNA]</scope>
    <source>
        <strain evidence="4">CCUG 42722</strain>
    </source>
</reference>
<feature type="signal peptide" evidence="1">
    <location>
        <begin position="1"/>
        <end position="24"/>
    </location>
</feature>
<organism evidence="3 4">
    <name type="scientific">Promicromonospora alba</name>
    <dbReference type="NCBI Taxonomy" id="1616110"/>
    <lineage>
        <taxon>Bacteria</taxon>
        <taxon>Bacillati</taxon>
        <taxon>Actinomycetota</taxon>
        <taxon>Actinomycetes</taxon>
        <taxon>Micrococcales</taxon>
        <taxon>Promicromonosporaceae</taxon>
        <taxon>Promicromonospora</taxon>
    </lineage>
</organism>
<dbReference type="EMBL" id="JBHSFI010000002">
    <property type="protein sequence ID" value="MFC4627492.1"/>
    <property type="molecule type" value="Genomic_DNA"/>
</dbReference>
<evidence type="ECO:0000313" key="4">
    <source>
        <dbReference type="Proteomes" id="UP001596011"/>
    </source>
</evidence>
<comment type="caution">
    <text evidence="3">The sequence shown here is derived from an EMBL/GenBank/DDBJ whole genome shotgun (WGS) entry which is preliminary data.</text>
</comment>
<dbReference type="SUPFAM" id="SSF54427">
    <property type="entry name" value="NTF2-like"/>
    <property type="match status" value="1"/>
</dbReference>
<feature type="domain" description="Calcium/calmodulin-dependent protein kinase II association-domain" evidence="2">
    <location>
        <begin position="51"/>
        <end position="171"/>
    </location>
</feature>
<evidence type="ECO:0000313" key="3">
    <source>
        <dbReference type="EMBL" id="MFC4627492.1"/>
    </source>
</evidence>
<name>A0ABV9HCJ4_9MICO</name>
<feature type="chain" id="PRO_5045888591" evidence="1">
    <location>
        <begin position="25"/>
        <end position="176"/>
    </location>
</feature>
<dbReference type="RefSeq" id="WP_377132687.1">
    <property type="nucleotide sequence ID" value="NZ_JBHSFI010000002.1"/>
</dbReference>
<dbReference type="NCBIfam" id="TIGR02246">
    <property type="entry name" value="SgcJ/EcaC family oxidoreductase"/>
    <property type="match status" value="1"/>
</dbReference>
<accession>A0ABV9HCJ4</accession>
<dbReference type="PIRSF" id="PIRSF028470">
    <property type="entry name" value="UCP028470"/>
    <property type="match status" value="1"/>
</dbReference>
<dbReference type="InterPro" id="IPR011944">
    <property type="entry name" value="Steroid_delta5-4_isomerase"/>
</dbReference>
<dbReference type="InterPro" id="IPR013543">
    <property type="entry name" value="Ca/CaM-dep_prot_kinase-assoc"/>
</dbReference>
<evidence type="ECO:0000259" key="2">
    <source>
        <dbReference type="Pfam" id="PF08332"/>
    </source>
</evidence>
<evidence type="ECO:0000256" key="1">
    <source>
        <dbReference type="SAM" id="SignalP"/>
    </source>
</evidence>
<dbReference type="InterPro" id="IPR032710">
    <property type="entry name" value="NTF2-like_dom_sf"/>
</dbReference>
<sequence length="176" mass="18693">MKKIWVIGAGAVLAAAAFGGPAVATAVAAAPQHAQSASHAQAATQHGTPTKAEISALFDRWNAAVETGDPEEVADLYAPDAVLLPTLSPVVRTDRAGLVDYFEHFLAKNPSGERTQSVIEVLDKNTAIDTGLYTFTFTADDGTQTFADARYTFVYEKVHGEWLIINHHSSLLPAAS</sequence>
<dbReference type="InterPro" id="IPR016887">
    <property type="entry name" value="UCP028470_steroid_isom-rel"/>
</dbReference>
<dbReference type="CDD" id="cd00531">
    <property type="entry name" value="NTF2_like"/>
    <property type="match status" value="1"/>
</dbReference>
<dbReference type="Gene3D" id="3.10.450.50">
    <property type="match status" value="1"/>
</dbReference>
<proteinExistence type="predicted"/>